<dbReference type="Pfam" id="PF12311">
    <property type="entry name" value="DUF3632"/>
    <property type="match status" value="1"/>
</dbReference>
<dbReference type="InterPro" id="IPR053204">
    <property type="entry name" value="Oxopyrrolidines_Biosynth-assoc"/>
</dbReference>
<dbReference type="PANTHER" id="PTHR38797">
    <property type="entry name" value="NUCLEAR PORE COMPLEX PROTEIN NUP85-RELATED"/>
    <property type="match status" value="1"/>
</dbReference>
<reference evidence="1" key="1">
    <citation type="submission" date="2021-01" db="EMBL/GenBank/DDBJ databases">
        <authorList>
            <consortium name="Aspergillus puulaauensis MK2 genome sequencing consortium"/>
            <person name="Kazuki M."/>
            <person name="Futagami T."/>
        </authorList>
    </citation>
    <scope>NUCLEOTIDE SEQUENCE</scope>
    <source>
        <strain evidence="1">MK2</strain>
    </source>
</reference>
<evidence type="ECO:0000313" key="1">
    <source>
        <dbReference type="EMBL" id="BCS25749.1"/>
    </source>
</evidence>
<reference evidence="1" key="2">
    <citation type="submission" date="2021-02" db="EMBL/GenBank/DDBJ databases">
        <title>Aspergillus puulaauensis MK2 genome sequence.</title>
        <authorList>
            <person name="Futagami T."/>
            <person name="Mori K."/>
            <person name="Kadooka C."/>
            <person name="Tanaka T."/>
        </authorList>
    </citation>
    <scope>NUCLEOTIDE SEQUENCE</scope>
    <source>
        <strain evidence="1">MK2</strain>
    </source>
</reference>
<dbReference type="KEGG" id="apuu:APUU_50460A"/>
<dbReference type="InterPro" id="IPR022085">
    <property type="entry name" value="OpdG"/>
</dbReference>
<dbReference type="PANTHER" id="PTHR38797:SF4">
    <property type="entry name" value="NUCLEAR PORE COMPLEX PROTEIN NUP85"/>
    <property type="match status" value="1"/>
</dbReference>
<proteinExistence type="predicted"/>
<dbReference type="EMBL" id="AP024447">
    <property type="protein sequence ID" value="BCS25749.1"/>
    <property type="molecule type" value="Genomic_DNA"/>
</dbReference>
<dbReference type="Proteomes" id="UP000654913">
    <property type="component" value="Chromosome 5"/>
</dbReference>
<dbReference type="GeneID" id="64975754"/>
<gene>
    <name evidence="1" type="ORF">APUU_50460A</name>
</gene>
<protein>
    <submittedName>
        <fullName evidence="1">Uncharacterized protein</fullName>
    </submittedName>
</protein>
<dbReference type="OrthoDB" id="3350591at2759"/>
<dbReference type="RefSeq" id="XP_041557943.1">
    <property type="nucleotide sequence ID" value="XM_041705459.1"/>
</dbReference>
<evidence type="ECO:0000313" key="2">
    <source>
        <dbReference type="Proteomes" id="UP000654913"/>
    </source>
</evidence>
<keyword evidence="2" id="KW-1185">Reference proteome</keyword>
<accession>A0A7R8AN97</accession>
<dbReference type="AlphaFoldDB" id="A0A7R8AN97"/>
<organism evidence="1 2">
    <name type="scientific">Aspergillus puulaauensis</name>
    <dbReference type="NCBI Taxonomy" id="1220207"/>
    <lineage>
        <taxon>Eukaryota</taxon>
        <taxon>Fungi</taxon>
        <taxon>Dikarya</taxon>
        <taxon>Ascomycota</taxon>
        <taxon>Pezizomycotina</taxon>
        <taxon>Eurotiomycetes</taxon>
        <taxon>Eurotiomycetidae</taxon>
        <taxon>Eurotiales</taxon>
        <taxon>Aspergillaceae</taxon>
        <taxon>Aspergillus</taxon>
    </lineage>
</organism>
<sequence>MSGKKGDSNGCRCHAVLQDFFANKISSPEAATKLAAAALPANSSASTVAERLSYLWQLIVKTACENREYQVKLVDVLMDLSRLPDITKPNDKKGQSEPLLVEGGRVWKDLPLLGPTVRDWWNLDIYPDTAPQERQKTTEMVVNLSRFTALLITAEEPSQQGTHGSRGWPSVKE</sequence>
<name>A0A7R8AN97_9EURO</name>